<evidence type="ECO:0000313" key="1">
    <source>
        <dbReference type="EMBL" id="KAG2405281.1"/>
    </source>
</evidence>
<organism evidence="1 2">
    <name type="scientific">Phaseolus angularis</name>
    <name type="common">Azuki bean</name>
    <name type="synonym">Vigna angularis</name>
    <dbReference type="NCBI Taxonomy" id="3914"/>
    <lineage>
        <taxon>Eukaryota</taxon>
        <taxon>Viridiplantae</taxon>
        <taxon>Streptophyta</taxon>
        <taxon>Embryophyta</taxon>
        <taxon>Tracheophyta</taxon>
        <taxon>Spermatophyta</taxon>
        <taxon>Magnoliopsida</taxon>
        <taxon>eudicotyledons</taxon>
        <taxon>Gunneridae</taxon>
        <taxon>Pentapetalae</taxon>
        <taxon>rosids</taxon>
        <taxon>fabids</taxon>
        <taxon>Fabales</taxon>
        <taxon>Fabaceae</taxon>
        <taxon>Papilionoideae</taxon>
        <taxon>50 kb inversion clade</taxon>
        <taxon>NPAAA clade</taxon>
        <taxon>indigoferoid/millettioid clade</taxon>
        <taxon>Phaseoleae</taxon>
        <taxon>Vigna</taxon>
    </lineage>
</organism>
<dbReference type="EMBL" id="JABFOF010000002">
    <property type="protein sequence ID" value="KAG2405281.1"/>
    <property type="molecule type" value="Genomic_DNA"/>
</dbReference>
<proteinExistence type="predicted"/>
<accession>A0A8T0L0X6</accession>
<dbReference type="Proteomes" id="UP000743370">
    <property type="component" value="Unassembled WGS sequence"/>
</dbReference>
<sequence>MVKVVPWGFGVLDDGAPTDPGSGYGDLAHPPAVVVKDVDLLAGREGGSGDETQCDGSEFRFTHNPPLLLEYQFRVS</sequence>
<dbReference type="AlphaFoldDB" id="A0A8T0L0X6"/>
<protein>
    <submittedName>
        <fullName evidence="1">Uncharacterized protein</fullName>
    </submittedName>
</protein>
<name>A0A8T0L0X6_PHAAN</name>
<comment type="caution">
    <text evidence="1">The sequence shown here is derived from an EMBL/GenBank/DDBJ whole genome shotgun (WGS) entry which is preliminary data.</text>
</comment>
<evidence type="ECO:0000313" key="2">
    <source>
        <dbReference type="Proteomes" id="UP000743370"/>
    </source>
</evidence>
<reference evidence="1 2" key="1">
    <citation type="submission" date="2020-05" db="EMBL/GenBank/DDBJ databases">
        <title>Vigna angularis (adzuki bean) Var. LongXiaoDou No. 4 denovo assembly.</title>
        <authorList>
            <person name="Xiang H."/>
        </authorList>
    </citation>
    <scope>NUCLEOTIDE SEQUENCE [LARGE SCALE GENOMIC DNA]</scope>
    <source>
        <tissue evidence="1">Leaf</tissue>
    </source>
</reference>
<gene>
    <name evidence="1" type="ORF">HKW66_Vig0045360</name>
</gene>